<dbReference type="NCBIfam" id="TIGR02451">
    <property type="entry name" value="anti_sig_ChrR"/>
    <property type="match status" value="1"/>
</dbReference>
<comment type="caution">
    <text evidence="2">The sequence shown here is derived from an EMBL/GenBank/DDBJ whole genome shotgun (WGS) entry which is preliminary data.</text>
</comment>
<dbReference type="Pfam" id="PF12973">
    <property type="entry name" value="Cupin_7"/>
    <property type="match status" value="1"/>
</dbReference>
<keyword evidence="3" id="KW-1185">Reference proteome</keyword>
<reference evidence="2 3" key="1">
    <citation type="submission" date="2018-08" db="EMBL/GenBank/DDBJ databases">
        <title>Vibrio isolated from the Eastern China Marginal Seas.</title>
        <authorList>
            <person name="Li Y."/>
        </authorList>
    </citation>
    <scope>NUCLEOTIDE SEQUENCE [LARGE SCALE GENOMIC DNA]</scope>
    <source>
        <strain evidence="2 3">BEI233</strain>
    </source>
</reference>
<dbReference type="SUPFAM" id="SSF51182">
    <property type="entry name" value="RmlC-like cupins"/>
    <property type="match status" value="1"/>
</dbReference>
<dbReference type="OrthoDB" id="2988517at2"/>
<sequence>MINHHPNLAVLKKFVDSDLDASVLVIVASHIEMCPHCQQQVAQLTQQASFKAFTYDEQSDDADWLEDNFDFTDSDINLSMIDAITSMPDEPVHSLPKTVTEIEIDGQRLSLPRAMRSIGLKEWQAMGKVSRSRLDIDDDERKMSLLHIAKDGSVPCHTHKGFEITLLLQGSFEDEMGSYSQGDFIWLDGEHSHTPSSPEGCVCLTVSSDALQFTKGLSQILNPFGRFIY</sequence>
<evidence type="ECO:0000259" key="1">
    <source>
        <dbReference type="Pfam" id="PF12973"/>
    </source>
</evidence>
<accession>A0A3A6QXG4</accession>
<dbReference type="RefSeq" id="WP_120029915.1">
    <property type="nucleotide sequence ID" value="NZ_QVMU01000003.1"/>
</dbReference>
<evidence type="ECO:0000313" key="3">
    <source>
        <dbReference type="Proteomes" id="UP000273252"/>
    </source>
</evidence>
<dbReference type="AlphaFoldDB" id="A0A3A6QXG4"/>
<dbReference type="Gene3D" id="2.60.120.10">
    <property type="entry name" value="Jelly Rolls"/>
    <property type="match status" value="1"/>
</dbReference>
<evidence type="ECO:0000313" key="2">
    <source>
        <dbReference type="EMBL" id="RJX73674.1"/>
    </source>
</evidence>
<name>A0A3A6QXG4_9VIBR</name>
<proteinExistence type="predicted"/>
<dbReference type="InterPro" id="IPR011051">
    <property type="entry name" value="RmlC_Cupin_sf"/>
</dbReference>
<feature type="domain" description="ChrR-like cupin" evidence="1">
    <location>
        <begin position="129"/>
        <end position="206"/>
    </location>
</feature>
<protein>
    <submittedName>
        <fullName evidence="2">Transcriptional regulator</fullName>
    </submittedName>
</protein>
<dbReference type="InterPro" id="IPR041916">
    <property type="entry name" value="Anti_sigma_zinc_sf"/>
</dbReference>
<dbReference type="InterPro" id="IPR014710">
    <property type="entry name" value="RmlC-like_jellyroll"/>
</dbReference>
<dbReference type="Gene3D" id="1.10.10.1320">
    <property type="entry name" value="Anti-sigma factor, zinc-finger domain"/>
    <property type="match status" value="1"/>
</dbReference>
<dbReference type="InterPro" id="IPR025979">
    <property type="entry name" value="ChrR-like_cupin_dom"/>
</dbReference>
<gene>
    <name evidence="2" type="ORF">DZ860_05440</name>
</gene>
<dbReference type="Proteomes" id="UP000273252">
    <property type="component" value="Unassembled WGS sequence"/>
</dbReference>
<dbReference type="EMBL" id="QVMU01000003">
    <property type="protein sequence ID" value="RJX73674.1"/>
    <property type="molecule type" value="Genomic_DNA"/>
</dbReference>
<dbReference type="InterPro" id="IPR012807">
    <property type="entry name" value="Anti-sigma_ChrR"/>
</dbReference>
<organism evidence="2 3">
    <name type="scientific">Vibrio sinensis</name>
    <dbReference type="NCBI Taxonomy" id="2302434"/>
    <lineage>
        <taxon>Bacteria</taxon>
        <taxon>Pseudomonadati</taxon>
        <taxon>Pseudomonadota</taxon>
        <taxon>Gammaproteobacteria</taxon>
        <taxon>Vibrionales</taxon>
        <taxon>Vibrionaceae</taxon>
        <taxon>Vibrio</taxon>
    </lineage>
</organism>